<feature type="transmembrane region" description="Helical" evidence="6">
    <location>
        <begin position="58"/>
        <end position="80"/>
    </location>
</feature>
<feature type="region of interest" description="Disordered" evidence="5">
    <location>
        <begin position="583"/>
        <end position="607"/>
    </location>
</feature>
<feature type="transmembrane region" description="Helical" evidence="6">
    <location>
        <begin position="260"/>
        <end position="279"/>
    </location>
</feature>
<dbReference type="GO" id="GO:0016020">
    <property type="term" value="C:membrane"/>
    <property type="evidence" value="ECO:0007669"/>
    <property type="project" value="UniProtKB-SubCell"/>
</dbReference>
<dbReference type="Gene3D" id="3.30.750.24">
    <property type="entry name" value="STAS domain"/>
    <property type="match status" value="1"/>
</dbReference>
<dbReference type="AlphaFoldDB" id="A0A2T8HQM4"/>
<keyword evidence="9" id="KW-1185">Reference proteome</keyword>
<evidence type="ECO:0000259" key="7">
    <source>
        <dbReference type="PROSITE" id="PS50801"/>
    </source>
</evidence>
<evidence type="ECO:0000256" key="4">
    <source>
        <dbReference type="ARBA" id="ARBA00023136"/>
    </source>
</evidence>
<evidence type="ECO:0000313" key="8">
    <source>
        <dbReference type="EMBL" id="PVH27582.1"/>
    </source>
</evidence>
<keyword evidence="2 6" id="KW-0812">Transmembrane</keyword>
<feature type="transmembrane region" description="Helical" evidence="6">
    <location>
        <begin position="31"/>
        <end position="51"/>
    </location>
</feature>
<feature type="transmembrane region" description="Helical" evidence="6">
    <location>
        <begin position="106"/>
        <end position="128"/>
    </location>
</feature>
<dbReference type="InterPro" id="IPR001902">
    <property type="entry name" value="SLC26A/SulP_fam"/>
</dbReference>
<sequence>MSPLLQKSLRRLSPLRPWFRDVSADSLRDDALAGLTNAAIVLPQGVAFAIIAGLPPEYGLFTAIAVCAVAAVWGASMVMVSGPTTAISAVVFTTLSQFAPAGTEEFIALALVLTLMVGALQLMAGLAGMGGLIAFVSHSVVIGFTAAAALLIATSQLSGALGLTIAGGGGAFERFERVVAHSGEANLSAVVVSLVTLATILLVVRIDKRIPAYILALFTGSLAAWLLGGDASDLKFFQPLASVVPAVAVPDLSLSIMGELFPGAVAVAFVGLLEAISIGKSFALRRGERYDSNQEIVGQGLSNMAGSFLQSYAGSGSFTRSGLNAESGARTPMAALFAAAMLLAGLFLVAPLVRFVPVAAMASIILYVAFKLVNIAEIRHIVTTSRSETLILLATFLTGVLSELDFAILVGVLVSLAVFINKSARPSIGVGAPMEKDGRRVFRNVFTYNLTECPQIANLRIEGPLFFGSVEHVEEKFREIEDHFGRKRGTVLNLKGVGKIDLTGADFIITECRTARRRGQDYHLIASHKSARDALRRLHVFEAVGADHVHFTKSDAIRHAVDKVDDEICRSCTARIFHECAGKPGPRVQEPAHDEPRAPEDAPFDAR</sequence>
<dbReference type="InterPro" id="IPR036513">
    <property type="entry name" value="STAS_dom_sf"/>
</dbReference>
<feature type="transmembrane region" description="Helical" evidence="6">
    <location>
        <begin position="185"/>
        <end position="203"/>
    </location>
</feature>
<comment type="subcellular location">
    <subcellularLocation>
        <location evidence="1">Membrane</location>
        <topology evidence="1">Multi-pass membrane protein</topology>
    </subcellularLocation>
</comment>
<feature type="transmembrane region" description="Helical" evidence="6">
    <location>
        <begin position="359"/>
        <end position="378"/>
    </location>
</feature>
<dbReference type="Pfam" id="PF01740">
    <property type="entry name" value="STAS"/>
    <property type="match status" value="1"/>
</dbReference>
<reference evidence="8 9" key="1">
    <citation type="submission" date="2018-04" db="EMBL/GenBank/DDBJ databases">
        <title>Pararhodobacter oceanense sp. nov., isolated from marine intertidal sediment.</title>
        <authorList>
            <person name="Wang X.-L."/>
            <person name="Du Z.-J."/>
        </authorList>
    </citation>
    <scope>NUCLEOTIDE SEQUENCE [LARGE SCALE GENOMIC DNA]</scope>
    <source>
        <strain evidence="8 9">AM505</strain>
    </source>
</reference>
<feature type="domain" description="STAS" evidence="7">
    <location>
        <begin position="446"/>
        <end position="560"/>
    </location>
</feature>
<evidence type="ECO:0000313" key="9">
    <source>
        <dbReference type="Proteomes" id="UP000245911"/>
    </source>
</evidence>
<feature type="transmembrane region" description="Helical" evidence="6">
    <location>
        <begin position="210"/>
        <end position="228"/>
    </location>
</feature>
<dbReference type="Proteomes" id="UP000245911">
    <property type="component" value="Unassembled WGS sequence"/>
</dbReference>
<organism evidence="8 9">
    <name type="scientific">Pararhodobacter oceanensis</name>
    <dbReference type="NCBI Taxonomy" id="2172121"/>
    <lineage>
        <taxon>Bacteria</taxon>
        <taxon>Pseudomonadati</taxon>
        <taxon>Pseudomonadota</taxon>
        <taxon>Alphaproteobacteria</taxon>
        <taxon>Rhodobacterales</taxon>
        <taxon>Paracoccaceae</taxon>
        <taxon>Pararhodobacter</taxon>
    </lineage>
</organism>
<dbReference type="InterPro" id="IPR011547">
    <property type="entry name" value="SLC26A/SulP_dom"/>
</dbReference>
<proteinExistence type="predicted"/>
<comment type="caution">
    <text evidence="8">The sequence shown here is derived from an EMBL/GenBank/DDBJ whole genome shotgun (WGS) entry which is preliminary data.</text>
</comment>
<keyword evidence="3 6" id="KW-1133">Transmembrane helix</keyword>
<dbReference type="InterPro" id="IPR002645">
    <property type="entry name" value="STAS_dom"/>
</dbReference>
<protein>
    <submittedName>
        <fullName evidence="8">SulP family inorganic anion transporter</fullName>
    </submittedName>
</protein>
<dbReference type="OrthoDB" id="9769739at2"/>
<feature type="compositionally biased region" description="Basic and acidic residues" evidence="5">
    <location>
        <begin position="590"/>
        <end position="607"/>
    </location>
</feature>
<feature type="transmembrane region" description="Helical" evidence="6">
    <location>
        <begin position="390"/>
        <end position="420"/>
    </location>
</feature>
<evidence type="ECO:0000256" key="2">
    <source>
        <dbReference type="ARBA" id="ARBA00022692"/>
    </source>
</evidence>
<keyword evidence="4 6" id="KW-0472">Membrane</keyword>
<feature type="transmembrane region" description="Helical" evidence="6">
    <location>
        <begin position="140"/>
        <end position="165"/>
    </location>
</feature>
<dbReference type="PANTHER" id="PTHR11814">
    <property type="entry name" value="SULFATE TRANSPORTER"/>
    <property type="match status" value="1"/>
</dbReference>
<dbReference type="Pfam" id="PF00916">
    <property type="entry name" value="Sulfate_transp"/>
    <property type="match status" value="1"/>
</dbReference>
<dbReference type="GO" id="GO:0055085">
    <property type="term" value="P:transmembrane transport"/>
    <property type="evidence" value="ECO:0007669"/>
    <property type="project" value="InterPro"/>
</dbReference>
<dbReference type="PROSITE" id="PS50801">
    <property type="entry name" value="STAS"/>
    <property type="match status" value="1"/>
</dbReference>
<dbReference type="CDD" id="cd07042">
    <property type="entry name" value="STAS_SulP_like_sulfate_transporter"/>
    <property type="match status" value="1"/>
</dbReference>
<evidence type="ECO:0000256" key="6">
    <source>
        <dbReference type="SAM" id="Phobius"/>
    </source>
</evidence>
<evidence type="ECO:0000256" key="3">
    <source>
        <dbReference type="ARBA" id="ARBA00022989"/>
    </source>
</evidence>
<evidence type="ECO:0000256" key="1">
    <source>
        <dbReference type="ARBA" id="ARBA00004141"/>
    </source>
</evidence>
<dbReference type="EMBL" id="QDKM01000011">
    <property type="protein sequence ID" value="PVH27582.1"/>
    <property type="molecule type" value="Genomic_DNA"/>
</dbReference>
<evidence type="ECO:0000256" key="5">
    <source>
        <dbReference type="SAM" id="MobiDB-lite"/>
    </source>
</evidence>
<gene>
    <name evidence="8" type="ORF">DDE20_16725</name>
</gene>
<dbReference type="RefSeq" id="WP_116559678.1">
    <property type="nucleotide sequence ID" value="NZ_QDKM01000011.1"/>
</dbReference>
<accession>A0A2T8HQM4</accession>
<feature type="transmembrane region" description="Helical" evidence="6">
    <location>
        <begin position="333"/>
        <end position="353"/>
    </location>
</feature>
<name>A0A2T8HQM4_9RHOB</name>
<dbReference type="SUPFAM" id="SSF52091">
    <property type="entry name" value="SpoIIaa-like"/>
    <property type="match status" value="1"/>
</dbReference>